<evidence type="ECO:0000313" key="2">
    <source>
        <dbReference type="Proteomes" id="UP000276133"/>
    </source>
</evidence>
<reference evidence="1 2" key="1">
    <citation type="journal article" date="2018" name="Sci. Rep.">
        <title>Genomic signatures of local adaptation to the degree of environmental predictability in rotifers.</title>
        <authorList>
            <person name="Franch-Gras L."/>
            <person name="Hahn C."/>
            <person name="Garcia-Roger E.M."/>
            <person name="Carmona M.J."/>
            <person name="Serra M."/>
            <person name="Gomez A."/>
        </authorList>
    </citation>
    <scope>NUCLEOTIDE SEQUENCE [LARGE SCALE GENOMIC DNA]</scope>
    <source>
        <strain evidence="1">HYR1</strain>
    </source>
</reference>
<dbReference type="Proteomes" id="UP000276133">
    <property type="component" value="Unassembled WGS sequence"/>
</dbReference>
<organism evidence="1 2">
    <name type="scientific">Brachionus plicatilis</name>
    <name type="common">Marine rotifer</name>
    <name type="synonym">Brachionus muelleri</name>
    <dbReference type="NCBI Taxonomy" id="10195"/>
    <lineage>
        <taxon>Eukaryota</taxon>
        <taxon>Metazoa</taxon>
        <taxon>Spiralia</taxon>
        <taxon>Gnathifera</taxon>
        <taxon>Rotifera</taxon>
        <taxon>Eurotatoria</taxon>
        <taxon>Monogononta</taxon>
        <taxon>Pseudotrocha</taxon>
        <taxon>Ploima</taxon>
        <taxon>Brachionidae</taxon>
        <taxon>Brachionus</taxon>
    </lineage>
</organism>
<sequence length="66" mass="7858">MTCPQHLKNKNISISRRTASNSKTFIYAKFKRNKIDNYNSFSKFLTAQFVSRSISRKFFNIELNFE</sequence>
<evidence type="ECO:0000313" key="1">
    <source>
        <dbReference type="EMBL" id="RMZ98487.1"/>
    </source>
</evidence>
<protein>
    <submittedName>
        <fullName evidence="1">Uncharacterized protein</fullName>
    </submittedName>
</protein>
<dbReference type="EMBL" id="REGN01010748">
    <property type="protein sequence ID" value="RMZ98487.1"/>
    <property type="molecule type" value="Genomic_DNA"/>
</dbReference>
<comment type="caution">
    <text evidence="1">The sequence shown here is derived from an EMBL/GenBank/DDBJ whole genome shotgun (WGS) entry which is preliminary data.</text>
</comment>
<name>A0A3M7PIK8_BRAPC</name>
<accession>A0A3M7PIK8</accession>
<gene>
    <name evidence="1" type="ORF">BpHYR1_021624</name>
</gene>
<proteinExistence type="predicted"/>
<dbReference type="AlphaFoldDB" id="A0A3M7PIK8"/>
<keyword evidence="2" id="KW-1185">Reference proteome</keyword>